<dbReference type="RefSeq" id="WP_137067218.1">
    <property type="nucleotide sequence ID" value="NZ_CP040748.1"/>
</dbReference>
<reference evidence="3 4" key="1">
    <citation type="submission" date="2019-04" db="EMBL/GenBank/DDBJ databases">
        <authorList>
            <person name="Dong K."/>
        </authorList>
    </citation>
    <scope>NUCLEOTIDE SEQUENCE [LARGE SCALE GENOMIC DNA]</scope>
    <source>
        <strain evidence="4">dk3543</strain>
    </source>
</reference>
<sequence length="324" mass="34947">MPDRRPSRDELAESILGGHQDLSALEVASEAGVTVAQVRRLWRALGFPEVGSENAFTRGDIDAVLKIFSTVDSGTLDFDMAVAVTRALGQTMSKLADWEVAILVNRVEQLAAEEDGGSRMTTAHRMVEEVNPAFEELLIYAWRRHLSAAVSRMEALGANEEDLHTTHVSVGFADIVSFTALSNTLDDEGIGDLVEVFEARCHDVVSTAGGRVIKSIGDAVLFVVPTAAAAIEIGEGIIRVIGRDPRMPDVRVGISSGSVVTRMGDVFGPPVNMAARLTSVARRNRIIVDAPTAELLPDNFITRRLPARPVRGFGVIEPLAVSRR</sequence>
<dbReference type="PROSITE" id="PS50125">
    <property type="entry name" value="GUANYLATE_CYCLASE_2"/>
    <property type="match status" value="1"/>
</dbReference>
<dbReference type="SUPFAM" id="SSF55073">
    <property type="entry name" value="Nucleotide cyclase"/>
    <property type="match status" value="1"/>
</dbReference>
<dbReference type="GO" id="GO:0004016">
    <property type="term" value="F:adenylate cyclase activity"/>
    <property type="evidence" value="ECO:0007669"/>
    <property type="project" value="UniProtKB-ARBA"/>
</dbReference>
<dbReference type="Proteomes" id="UP000307808">
    <property type="component" value="Unassembled WGS sequence"/>
</dbReference>
<evidence type="ECO:0000259" key="2">
    <source>
        <dbReference type="PROSITE" id="PS50125"/>
    </source>
</evidence>
<comment type="similarity">
    <text evidence="1">Belongs to the adenylyl cyclase class-3 family.</text>
</comment>
<dbReference type="PANTHER" id="PTHR43081">
    <property type="entry name" value="ADENYLATE CYCLASE, TERMINAL-DIFFERENTIATION SPECIFIC-RELATED"/>
    <property type="match status" value="1"/>
</dbReference>
<dbReference type="AlphaFoldDB" id="A0A4U2YKG1"/>
<dbReference type="GO" id="GO:0035556">
    <property type="term" value="P:intracellular signal transduction"/>
    <property type="evidence" value="ECO:0007669"/>
    <property type="project" value="InterPro"/>
</dbReference>
<evidence type="ECO:0000313" key="4">
    <source>
        <dbReference type="Proteomes" id="UP000307808"/>
    </source>
</evidence>
<dbReference type="SMART" id="SM00044">
    <property type="entry name" value="CYCc"/>
    <property type="match status" value="1"/>
</dbReference>
<dbReference type="InterPro" id="IPR029787">
    <property type="entry name" value="Nucleotide_cyclase"/>
</dbReference>
<dbReference type="PANTHER" id="PTHR43081:SF1">
    <property type="entry name" value="ADENYLATE CYCLASE, TERMINAL-DIFFERENTIATION SPECIFIC"/>
    <property type="match status" value="1"/>
</dbReference>
<dbReference type="InterPro" id="IPR050697">
    <property type="entry name" value="Adenylyl/Guanylyl_Cyclase_3/4"/>
</dbReference>
<accession>A0A4U2YKG1</accession>
<dbReference type="EMBL" id="SZPY01000004">
    <property type="protein sequence ID" value="TKI60912.1"/>
    <property type="molecule type" value="Genomic_DNA"/>
</dbReference>
<dbReference type="Gene3D" id="3.30.70.1230">
    <property type="entry name" value="Nucleotide cyclase"/>
    <property type="match status" value="1"/>
</dbReference>
<evidence type="ECO:0000256" key="1">
    <source>
        <dbReference type="ARBA" id="ARBA00005381"/>
    </source>
</evidence>
<comment type="caution">
    <text evidence="3">The sequence shown here is derived from an EMBL/GenBank/DDBJ whole genome shotgun (WGS) entry which is preliminary data.</text>
</comment>
<dbReference type="GO" id="GO:0009190">
    <property type="term" value="P:cyclic nucleotide biosynthetic process"/>
    <property type="evidence" value="ECO:0007669"/>
    <property type="project" value="InterPro"/>
</dbReference>
<keyword evidence="4" id="KW-1185">Reference proteome</keyword>
<organism evidence="3 4">
    <name type="scientific">Nocardioides jishulii</name>
    <dbReference type="NCBI Taxonomy" id="2575440"/>
    <lineage>
        <taxon>Bacteria</taxon>
        <taxon>Bacillati</taxon>
        <taxon>Actinomycetota</taxon>
        <taxon>Actinomycetes</taxon>
        <taxon>Propionibacteriales</taxon>
        <taxon>Nocardioidaceae</taxon>
        <taxon>Nocardioides</taxon>
    </lineage>
</organism>
<gene>
    <name evidence="3" type="ORF">FC770_15560</name>
</gene>
<dbReference type="Pfam" id="PF00211">
    <property type="entry name" value="Guanylate_cyc"/>
    <property type="match status" value="1"/>
</dbReference>
<dbReference type="CDD" id="cd07302">
    <property type="entry name" value="CHD"/>
    <property type="match status" value="1"/>
</dbReference>
<dbReference type="Pfam" id="PF16701">
    <property type="entry name" value="Ad_Cy_reg"/>
    <property type="match status" value="1"/>
</dbReference>
<dbReference type="InterPro" id="IPR001054">
    <property type="entry name" value="A/G_cyclase"/>
</dbReference>
<evidence type="ECO:0000313" key="3">
    <source>
        <dbReference type="EMBL" id="TKI60912.1"/>
    </source>
</evidence>
<protein>
    <submittedName>
        <fullName evidence="3">Adenylate/guanylate cyclase domain-containing protein</fullName>
    </submittedName>
</protein>
<feature type="domain" description="Guanylate cyclase" evidence="2">
    <location>
        <begin position="169"/>
        <end position="278"/>
    </location>
</feature>
<dbReference type="InterPro" id="IPR032026">
    <property type="entry name" value="Ad_Cy_reg"/>
</dbReference>
<proteinExistence type="inferred from homology"/>
<name>A0A4U2YKG1_9ACTN</name>
<dbReference type="OrthoDB" id="310836at2"/>